<dbReference type="InterPro" id="IPR001647">
    <property type="entry name" value="HTH_TetR"/>
</dbReference>
<evidence type="ECO:0000256" key="1">
    <source>
        <dbReference type="ARBA" id="ARBA00022491"/>
    </source>
</evidence>
<dbReference type="InterPro" id="IPR036271">
    <property type="entry name" value="Tet_transcr_reg_TetR-rel_C_sf"/>
</dbReference>
<name>A0A6J5YHM2_9ZZZZ</name>
<dbReference type="AlphaFoldDB" id="A0A6J5YHM2"/>
<evidence type="ECO:0000256" key="2">
    <source>
        <dbReference type="ARBA" id="ARBA00023015"/>
    </source>
</evidence>
<gene>
    <name evidence="6" type="ORF">UFOPK1392_01683</name>
    <name evidence="7" type="ORF">UFOPK3733_02337</name>
</gene>
<dbReference type="PROSITE" id="PS50977">
    <property type="entry name" value="HTH_TETR_2"/>
    <property type="match status" value="1"/>
</dbReference>
<dbReference type="SUPFAM" id="SSF48498">
    <property type="entry name" value="Tetracyclin repressor-like, C-terminal domain"/>
    <property type="match status" value="1"/>
</dbReference>
<dbReference type="InterPro" id="IPR050109">
    <property type="entry name" value="HTH-type_TetR-like_transc_reg"/>
</dbReference>
<organism evidence="6">
    <name type="scientific">freshwater metagenome</name>
    <dbReference type="NCBI Taxonomy" id="449393"/>
    <lineage>
        <taxon>unclassified sequences</taxon>
        <taxon>metagenomes</taxon>
        <taxon>ecological metagenomes</taxon>
    </lineage>
</organism>
<dbReference type="GO" id="GO:0000976">
    <property type="term" value="F:transcription cis-regulatory region binding"/>
    <property type="evidence" value="ECO:0007669"/>
    <property type="project" value="TreeGrafter"/>
</dbReference>
<evidence type="ECO:0000256" key="4">
    <source>
        <dbReference type="ARBA" id="ARBA00023163"/>
    </source>
</evidence>
<dbReference type="PANTHER" id="PTHR30055">
    <property type="entry name" value="HTH-TYPE TRANSCRIPTIONAL REGULATOR RUTR"/>
    <property type="match status" value="1"/>
</dbReference>
<dbReference type="SUPFAM" id="SSF46689">
    <property type="entry name" value="Homeodomain-like"/>
    <property type="match status" value="1"/>
</dbReference>
<sequence length="215" mass="22914">MATATRVVSSSAGRTSSVTADDVLRAAGRIVERHGVDALTMRRLSDDLGVAVTSIYWHVGNRDAVLDGLVDRLLARMETLVAEGSTPPQRIASLARQLRVTLLERQHLVGLAHERDRTPAMFLPVQLAMATELASAGLTGSGAALALRSLQVHVISSVLMERAGARSASHGTLDADLWPTAHPDRKLIASLSEPADYATVFEFGLDALLAHIIPS</sequence>
<dbReference type="PANTHER" id="PTHR30055:SF234">
    <property type="entry name" value="HTH-TYPE TRANSCRIPTIONAL REGULATOR BETI"/>
    <property type="match status" value="1"/>
</dbReference>
<proteinExistence type="predicted"/>
<keyword evidence="4" id="KW-0804">Transcription</keyword>
<protein>
    <submittedName>
        <fullName evidence="6">Unannotated protein</fullName>
    </submittedName>
</protein>
<dbReference type="GO" id="GO:0003700">
    <property type="term" value="F:DNA-binding transcription factor activity"/>
    <property type="evidence" value="ECO:0007669"/>
    <property type="project" value="TreeGrafter"/>
</dbReference>
<dbReference type="InterPro" id="IPR004111">
    <property type="entry name" value="Repressor_TetR_C"/>
</dbReference>
<accession>A0A6J5YHM2</accession>
<keyword evidence="1" id="KW-0678">Repressor</keyword>
<reference evidence="6" key="1">
    <citation type="submission" date="2020-05" db="EMBL/GenBank/DDBJ databases">
        <authorList>
            <person name="Chiriac C."/>
            <person name="Salcher M."/>
            <person name="Ghai R."/>
            <person name="Kavagutti S V."/>
        </authorList>
    </citation>
    <scope>NUCLEOTIDE SEQUENCE</scope>
</reference>
<dbReference type="Gene3D" id="1.10.357.10">
    <property type="entry name" value="Tetracycline Repressor, domain 2"/>
    <property type="match status" value="1"/>
</dbReference>
<dbReference type="Gene3D" id="1.10.10.60">
    <property type="entry name" value="Homeodomain-like"/>
    <property type="match status" value="1"/>
</dbReference>
<dbReference type="Pfam" id="PF00440">
    <property type="entry name" value="TetR_N"/>
    <property type="match status" value="1"/>
</dbReference>
<dbReference type="InterPro" id="IPR009057">
    <property type="entry name" value="Homeodomain-like_sf"/>
</dbReference>
<feature type="domain" description="HTH tetR-type" evidence="5">
    <location>
        <begin position="17"/>
        <end position="77"/>
    </location>
</feature>
<dbReference type="GO" id="GO:0046677">
    <property type="term" value="P:response to antibiotic"/>
    <property type="evidence" value="ECO:0007669"/>
    <property type="project" value="InterPro"/>
</dbReference>
<dbReference type="EMBL" id="CAFBNC010000203">
    <property type="protein sequence ID" value="CAB4959112.1"/>
    <property type="molecule type" value="Genomic_DNA"/>
</dbReference>
<keyword evidence="3" id="KW-0238">DNA-binding</keyword>
<dbReference type="InterPro" id="IPR003012">
    <property type="entry name" value="Tet_transcr_reg_TetR"/>
</dbReference>
<dbReference type="PRINTS" id="PR00400">
    <property type="entry name" value="TETREPRESSOR"/>
</dbReference>
<keyword evidence="2" id="KW-0805">Transcription regulation</keyword>
<dbReference type="GO" id="GO:0045892">
    <property type="term" value="P:negative regulation of DNA-templated transcription"/>
    <property type="evidence" value="ECO:0007669"/>
    <property type="project" value="InterPro"/>
</dbReference>
<evidence type="ECO:0000313" key="7">
    <source>
        <dbReference type="EMBL" id="CAB4959112.1"/>
    </source>
</evidence>
<evidence type="ECO:0000313" key="6">
    <source>
        <dbReference type="EMBL" id="CAB4323921.1"/>
    </source>
</evidence>
<evidence type="ECO:0000256" key="3">
    <source>
        <dbReference type="ARBA" id="ARBA00023125"/>
    </source>
</evidence>
<dbReference type="Pfam" id="PF02909">
    <property type="entry name" value="TetR_C_1"/>
    <property type="match status" value="1"/>
</dbReference>
<dbReference type="EMBL" id="CAEMXZ010000085">
    <property type="protein sequence ID" value="CAB4323921.1"/>
    <property type="molecule type" value="Genomic_DNA"/>
</dbReference>
<evidence type="ECO:0000259" key="5">
    <source>
        <dbReference type="PROSITE" id="PS50977"/>
    </source>
</evidence>